<gene>
    <name evidence="1" type="ORF">MAE02_61750</name>
</gene>
<dbReference type="AlphaFoldDB" id="A0A512C2Q1"/>
<accession>A0A512C2Q1</accession>
<name>A0A512C2Q1_9HYPH</name>
<evidence type="ECO:0008006" key="3">
    <source>
        <dbReference type="Google" id="ProtNLM"/>
    </source>
</evidence>
<sequence>MRPMLGFKAMSSARVILGGIGMIHMMRKGQAKCICTQQLSLAEQFERLAA</sequence>
<keyword evidence="2" id="KW-1185">Reference proteome</keyword>
<dbReference type="Proteomes" id="UP000321085">
    <property type="component" value="Unassembled WGS sequence"/>
</dbReference>
<reference evidence="1 2" key="1">
    <citation type="submission" date="2019-07" db="EMBL/GenBank/DDBJ databases">
        <title>Whole genome shotgun sequence of Microvirga aerophila NBRC 106136.</title>
        <authorList>
            <person name="Hosoyama A."/>
            <person name="Uohara A."/>
            <person name="Ohji S."/>
            <person name="Ichikawa N."/>
        </authorList>
    </citation>
    <scope>NUCLEOTIDE SEQUENCE [LARGE SCALE GENOMIC DNA]</scope>
    <source>
        <strain evidence="1 2">NBRC 106136</strain>
    </source>
</reference>
<proteinExistence type="predicted"/>
<evidence type="ECO:0000313" key="2">
    <source>
        <dbReference type="Proteomes" id="UP000321085"/>
    </source>
</evidence>
<comment type="caution">
    <text evidence="1">The sequence shown here is derived from an EMBL/GenBank/DDBJ whole genome shotgun (WGS) entry which is preliminary data.</text>
</comment>
<organism evidence="1 2">
    <name type="scientific">Microvirga aerophila</name>
    <dbReference type="NCBI Taxonomy" id="670291"/>
    <lineage>
        <taxon>Bacteria</taxon>
        <taxon>Pseudomonadati</taxon>
        <taxon>Pseudomonadota</taxon>
        <taxon>Alphaproteobacteria</taxon>
        <taxon>Hyphomicrobiales</taxon>
        <taxon>Methylobacteriaceae</taxon>
        <taxon>Microvirga</taxon>
    </lineage>
</organism>
<protein>
    <recommendedName>
        <fullName evidence="3">DDE domain-containing protein</fullName>
    </recommendedName>
</protein>
<dbReference type="EMBL" id="BJYU01000197">
    <property type="protein sequence ID" value="GEO18479.1"/>
    <property type="molecule type" value="Genomic_DNA"/>
</dbReference>
<evidence type="ECO:0000313" key="1">
    <source>
        <dbReference type="EMBL" id="GEO18479.1"/>
    </source>
</evidence>